<sequence length="139" mass="14950">MASSLAQRDITTTTSIGNTTTTTTTDLSPAMIAGIVVFTVLVLACICASVMLHRRKVRRRKVLRDKVNLEIANLERSSEDSMGVVLADKGDPPAYDVVVDLDLRALSTELTQDGLPALVEVQLEREEGGAIRGVGKVKN</sequence>
<evidence type="ECO:0000313" key="3">
    <source>
        <dbReference type="Proteomes" id="UP000256645"/>
    </source>
</evidence>
<name>A0A3D8SS17_9HELO</name>
<keyword evidence="3" id="KW-1185">Reference proteome</keyword>
<reference evidence="2 3" key="1">
    <citation type="journal article" date="2018" name="IMA Fungus">
        <title>IMA Genome-F 9: Draft genome sequence of Annulohypoxylon stygium, Aspergillus mulundensis, Berkeleyomyces basicola (syn. Thielaviopsis basicola), Ceratocystis smalleyi, two Cercospora beticola strains, Coleophoma cylindrospora, Fusarium fracticaudum, Phialophora cf. hyalina, and Morchella septimelata.</title>
        <authorList>
            <person name="Wingfield B.D."/>
            <person name="Bills G.F."/>
            <person name="Dong Y."/>
            <person name="Huang W."/>
            <person name="Nel W.J."/>
            <person name="Swalarsk-Parry B.S."/>
            <person name="Vaghefi N."/>
            <person name="Wilken P.M."/>
            <person name="An Z."/>
            <person name="de Beer Z.W."/>
            <person name="De Vos L."/>
            <person name="Chen L."/>
            <person name="Duong T.A."/>
            <person name="Gao Y."/>
            <person name="Hammerbacher A."/>
            <person name="Kikkert J.R."/>
            <person name="Li Y."/>
            <person name="Li H."/>
            <person name="Li K."/>
            <person name="Li Q."/>
            <person name="Liu X."/>
            <person name="Ma X."/>
            <person name="Naidoo K."/>
            <person name="Pethybridge S.J."/>
            <person name="Sun J."/>
            <person name="Steenkamp E.T."/>
            <person name="van der Nest M.A."/>
            <person name="van Wyk S."/>
            <person name="Wingfield M.J."/>
            <person name="Xiong C."/>
            <person name="Yue Q."/>
            <person name="Zhang X."/>
        </authorList>
    </citation>
    <scope>NUCLEOTIDE SEQUENCE [LARGE SCALE GENOMIC DNA]</scope>
    <source>
        <strain evidence="2 3">BP6252</strain>
    </source>
</reference>
<proteinExistence type="predicted"/>
<dbReference type="EMBL" id="PDLM01000001">
    <property type="protein sequence ID" value="RDW88971.1"/>
    <property type="molecule type" value="Genomic_DNA"/>
</dbReference>
<gene>
    <name evidence="2" type="ORF">BP6252_01003</name>
</gene>
<comment type="caution">
    <text evidence="2">The sequence shown here is derived from an EMBL/GenBank/DDBJ whole genome shotgun (WGS) entry which is preliminary data.</text>
</comment>
<feature type="transmembrane region" description="Helical" evidence="1">
    <location>
        <begin position="30"/>
        <end position="52"/>
    </location>
</feature>
<evidence type="ECO:0000256" key="1">
    <source>
        <dbReference type="SAM" id="Phobius"/>
    </source>
</evidence>
<keyword evidence="1" id="KW-0472">Membrane</keyword>
<dbReference type="OrthoDB" id="10396124at2759"/>
<evidence type="ECO:0008006" key="4">
    <source>
        <dbReference type="Google" id="ProtNLM"/>
    </source>
</evidence>
<dbReference type="Proteomes" id="UP000256645">
    <property type="component" value="Unassembled WGS sequence"/>
</dbReference>
<protein>
    <recommendedName>
        <fullName evidence="4">Transmembrane protein</fullName>
    </recommendedName>
</protein>
<accession>A0A3D8SS17</accession>
<keyword evidence="1" id="KW-1133">Transmembrane helix</keyword>
<organism evidence="2 3">
    <name type="scientific">Coleophoma cylindrospora</name>
    <dbReference type="NCBI Taxonomy" id="1849047"/>
    <lineage>
        <taxon>Eukaryota</taxon>
        <taxon>Fungi</taxon>
        <taxon>Dikarya</taxon>
        <taxon>Ascomycota</taxon>
        <taxon>Pezizomycotina</taxon>
        <taxon>Leotiomycetes</taxon>
        <taxon>Helotiales</taxon>
        <taxon>Dermateaceae</taxon>
        <taxon>Coleophoma</taxon>
    </lineage>
</organism>
<dbReference type="AlphaFoldDB" id="A0A3D8SS17"/>
<keyword evidence="1" id="KW-0812">Transmembrane</keyword>
<evidence type="ECO:0000313" key="2">
    <source>
        <dbReference type="EMBL" id="RDW88971.1"/>
    </source>
</evidence>